<dbReference type="EMBL" id="GL379997">
    <property type="protein sequence ID" value="EGT41639.1"/>
    <property type="molecule type" value="Genomic_DNA"/>
</dbReference>
<sequence length="217" mass="23905">MPCPVHSSRPFVLYESLDSICFSNSAQVELLKEQRRIQSLEVFLAEDAISLLTTKEHLKVPNELVGSLFVDEGKSINKWKCFGKTVPEKNPLKRQHHKRNPSDAPASKVPAPSGFNVDAPVFVPRKTSGSSTPTSSHCSGSTSPTPSSGAFTFNIGVVNAPQSGVQTQRQHLDGDAFMIIPSDAAAPPRKVKMFTPEEIEKQRQLVEEFKRNVFKDC</sequence>
<evidence type="ECO:0000313" key="3">
    <source>
        <dbReference type="Proteomes" id="UP000008068"/>
    </source>
</evidence>
<dbReference type="eggNOG" id="ENOG502TK3M">
    <property type="taxonomic scope" value="Eukaryota"/>
</dbReference>
<dbReference type="OMA" id="HLMENDD"/>
<dbReference type="Proteomes" id="UP000008068">
    <property type="component" value="Unassembled WGS sequence"/>
</dbReference>
<accession>G0P093</accession>
<name>G0P093_CAEBE</name>
<dbReference type="AlphaFoldDB" id="G0P093"/>
<reference evidence="3" key="1">
    <citation type="submission" date="2011-07" db="EMBL/GenBank/DDBJ databases">
        <authorList>
            <consortium name="Caenorhabditis brenneri Sequencing and Analysis Consortium"/>
            <person name="Wilson R.K."/>
        </authorList>
    </citation>
    <scope>NUCLEOTIDE SEQUENCE [LARGE SCALE GENOMIC DNA]</scope>
    <source>
        <strain evidence="3">PB2801</strain>
    </source>
</reference>
<proteinExistence type="predicted"/>
<feature type="region of interest" description="Disordered" evidence="1">
    <location>
        <begin position="87"/>
        <end position="146"/>
    </location>
</feature>
<dbReference type="OrthoDB" id="5908410at2759"/>
<keyword evidence="3" id="KW-1185">Reference proteome</keyword>
<evidence type="ECO:0000256" key="1">
    <source>
        <dbReference type="SAM" id="MobiDB-lite"/>
    </source>
</evidence>
<dbReference type="InParanoid" id="G0P093"/>
<gene>
    <name evidence="2" type="ORF">CAEBREN_06821</name>
</gene>
<feature type="compositionally biased region" description="Low complexity" evidence="1">
    <location>
        <begin position="127"/>
        <end position="146"/>
    </location>
</feature>
<protein>
    <submittedName>
        <fullName evidence="2">Uncharacterized protein</fullName>
    </submittedName>
</protein>
<dbReference type="HOGENOM" id="CLU_1054613_0_0_1"/>
<evidence type="ECO:0000313" key="2">
    <source>
        <dbReference type="EMBL" id="EGT41639.1"/>
    </source>
</evidence>
<organism evidence="3">
    <name type="scientific">Caenorhabditis brenneri</name>
    <name type="common">Nematode worm</name>
    <dbReference type="NCBI Taxonomy" id="135651"/>
    <lineage>
        <taxon>Eukaryota</taxon>
        <taxon>Metazoa</taxon>
        <taxon>Ecdysozoa</taxon>
        <taxon>Nematoda</taxon>
        <taxon>Chromadorea</taxon>
        <taxon>Rhabditida</taxon>
        <taxon>Rhabditina</taxon>
        <taxon>Rhabditomorpha</taxon>
        <taxon>Rhabditoidea</taxon>
        <taxon>Rhabditidae</taxon>
        <taxon>Peloderinae</taxon>
        <taxon>Caenorhabditis</taxon>
    </lineage>
</organism>